<dbReference type="GeneID" id="115734323"/>
<dbReference type="Proteomes" id="UP000827889">
    <property type="component" value="Chromosome 6"/>
</dbReference>
<dbReference type="KEGG" id="rarg:115734323"/>
<organism evidence="1 2">
    <name type="scientific">Rhodamnia argentea</name>
    <dbReference type="NCBI Taxonomy" id="178133"/>
    <lineage>
        <taxon>Eukaryota</taxon>
        <taxon>Viridiplantae</taxon>
        <taxon>Streptophyta</taxon>
        <taxon>Embryophyta</taxon>
        <taxon>Tracheophyta</taxon>
        <taxon>Spermatophyta</taxon>
        <taxon>Magnoliopsida</taxon>
        <taxon>eudicotyledons</taxon>
        <taxon>Gunneridae</taxon>
        <taxon>Pentapetalae</taxon>
        <taxon>rosids</taxon>
        <taxon>malvids</taxon>
        <taxon>Myrtales</taxon>
        <taxon>Myrtaceae</taxon>
        <taxon>Myrtoideae</taxon>
        <taxon>Myrteae</taxon>
        <taxon>Australasian group</taxon>
        <taxon>Rhodamnia</taxon>
    </lineage>
</organism>
<dbReference type="AlphaFoldDB" id="A0A8B8NEM8"/>
<dbReference type="PANTHER" id="PTHR33052">
    <property type="entry name" value="DUF4228 DOMAIN PROTEIN-RELATED"/>
    <property type="match status" value="1"/>
</dbReference>
<dbReference type="Pfam" id="PF14009">
    <property type="entry name" value="PADRE"/>
    <property type="match status" value="1"/>
</dbReference>
<reference evidence="2" key="1">
    <citation type="submission" date="2025-08" db="UniProtKB">
        <authorList>
            <consortium name="RefSeq"/>
        </authorList>
    </citation>
    <scope>IDENTIFICATION</scope>
    <source>
        <tissue evidence="2">Leaf</tissue>
    </source>
</reference>
<protein>
    <submittedName>
        <fullName evidence="2">Uncharacterized protein LOC115734323</fullName>
    </submittedName>
</protein>
<dbReference type="OrthoDB" id="1899115at2759"/>
<dbReference type="InterPro" id="IPR025322">
    <property type="entry name" value="PADRE_dom"/>
</dbReference>
<evidence type="ECO:0000313" key="1">
    <source>
        <dbReference type="Proteomes" id="UP000827889"/>
    </source>
</evidence>
<sequence>MCLATLASIGKADDVEGGQDSFLLGRPIPLLAIYDELVPGQAYFVLPIDFFSGDTLSSSTIASRCSNPGKLSLVSFGDSNGAFEYVKGEDRKVLIKVIPEFIMRLIVAKKNEDSTACGDANAAASHGFLCSTPELQRRCDQLVGSKVQVWSPKLETISEYKARVFPCKLMLLEWKKKERE</sequence>
<keyword evidence="1" id="KW-1185">Reference proteome</keyword>
<dbReference type="RefSeq" id="XP_030520917.1">
    <property type="nucleotide sequence ID" value="XM_030665057.1"/>
</dbReference>
<proteinExistence type="predicted"/>
<gene>
    <name evidence="2" type="primary">LOC115734323</name>
</gene>
<evidence type="ECO:0000313" key="2">
    <source>
        <dbReference type="RefSeq" id="XP_030520917.1"/>
    </source>
</evidence>
<name>A0A8B8NEM8_9MYRT</name>
<accession>A0A8B8NEM8</accession>